<dbReference type="InParanoid" id="B7G319"/>
<feature type="signal peptide" evidence="2">
    <location>
        <begin position="1"/>
        <end position="19"/>
    </location>
</feature>
<organism evidence="3 4">
    <name type="scientific">Phaeodactylum tricornutum (strain CCAP 1055/1)</name>
    <dbReference type="NCBI Taxonomy" id="556484"/>
    <lineage>
        <taxon>Eukaryota</taxon>
        <taxon>Sar</taxon>
        <taxon>Stramenopiles</taxon>
        <taxon>Ochrophyta</taxon>
        <taxon>Bacillariophyta</taxon>
        <taxon>Bacillariophyceae</taxon>
        <taxon>Bacillariophycidae</taxon>
        <taxon>Naviculales</taxon>
        <taxon>Phaeodactylaceae</taxon>
        <taxon>Phaeodactylum</taxon>
    </lineage>
</organism>
<feature type="compositionally biased region" description="Acidic residues" evidence="1">
    <location>
        <begin position="72"/>
        <end position="81"/>
    </location>
</feature>
<reference evidence="4" key="2">
    <citation type="submission" date="2008-08" db="EMBL/GenBank/DDBJ databases">
        <authorList>
            <consortium name="Diatom Consortium"/>
            <person name="Grigoriev I."/>
            <person name="Grimwood J."/>
            <person name="Kuo A."/>
            <person name="Otillar R.P."/>
            <person name="Salamov A."/>
            <person name="Detter J.C."/>
            <person name="Lindquist E."/>
            <person name="Shapiro H."/>
            <person name="Lucas S."/>
            <person name="Glavina del Rio T."/>
            <person name="Pitluck S."/>
            <person name="Rokhsar D."/>
            <person name="Bowler C."/>
        </authorList>
    </citation>
    <scope>GENOME REANNOTATION</scope>
    <source>
        <strain evidence="4">CCAP 1055/1</strain>
    </source>
</reference>
<sequence length="248" mass="26869">MISRTLLVTLLVSCSLGEAFVGAPALRPFLRAVDGYGVPVSARPAKRRRRKTADPDSPRRTPMDDSNGSDLPEFDLGDDVQDTNAAPSMKKGAKPSSIMSNDPFASESISVNMMGSASKNTKSVSQLIADRSLERKLEFDAAEADESLPDLVELGKASRSGEDAPVGKKRARKEARIAVAAAAKEEKEENSIFSVLQNLPFITENGKISPLKLLENGTWTGIFLLVAWEIYINTPLFDRAAPMTPVVY</sequence>
<evidence type="ECO:0000313" key="3">
    <source>
        <dbReference type="EMBL" id="EEC46926.1"/>
    </source>
</evidence>
<keyword evidence="4" id="KW-1185">Reference proteome</keyword>
<dbReference type="OMA" id="WEIYINT"/>
<feature type="region of interest" description="Disordered" evidence="1">
    <location>
        <begin position="42"/>
        <end position="101"/>
    </location>
</feature>
<dbReference type="eggNOG" id="ENOG502SZF9">
    <property type="taxonomic scope" value="Eukaryota"/>
</dbReference>
<name>B7G319_PHATC</name>
<feature type="chain" id="PRO_5002852878" evidence="2">
    <location>
        <begin position="20"/>
        <end position="248"/>
    </location>
</feature>
<dbReference type="AlphaFoldDB" id="B7G319"/>
<reference evidence="3 4" key="1">
    <citation type="journal article" date="2008" name="Nature">
        <title>The Phaeodactylum genome reveals the evolutionary history of diatom genomes.</title>
        <authorList>
            <person name="Bowler C."/>
            <person name="Allen A.E."/>
            <person name="Badger J.H."/>
            <person name="Grimwood J."/>
            <person name="Jabbari K."/>
            <person name="Kuo A."/>
            <person name="Maheswari U."/>
            <person name="Martens C."/>
            <person name="Maumus F."/>
            <person name="Otillar R.P."/>
            <person name="Rayko E."/>
            <person name="Salamov A."/>
            <person name="Vandepoele K."/>
            <person name="Beszteri B."/>
            <person name="Gruber A."/>
            <person name="Heijde M."/>
            <person name="Katinka M."/>
            <person name="Mock T."/>
            <person name="Valentin K."/>
            <person name="Verret F."/>
            <person name="Berges J.A."/>
            <person name="Brownlee C."/>
            <person name="Cadoret J.P."/>
            <person name="Chiovitti A."/>
            <person name="Choi C.J."/>
            <person name="Coesel S."/>
            <person name="De Martino A."/>
            <person name="Detter J.C."/>
            <person name="Durkin C."/>
            <person name="Falciatore A."/>
            <person name="Fournet J."/>
            <person name="Haruta M."/>
            <person name="Huysman M.J."/>
            <person name="Jenkins B.D."/>
            <person name="Jiroutova K."/>
            <person name="Jorgensen R.E."/>
            <person name="Joubert Y."/>
            <person name="Kaplan A."/>
            <person name="Kroger N."/>
            <person name="Kroth P.G."/>
            <person name="La Roche J."/>
            <person name="Lindquist E."/>
            <person name="Lommer M."/>
            <person name="Martin-Jezequel V."/>
            <person name="Lopez P.J."/>
            <person name="Lucas S."/>
            <person name="Mangogna M."/>
            <person name="McGinnis K."/>
            <person name="Medlin L.K."/>
            <person name="Montsant A."/>
            <person name="Oudot-Le Secq M.P."/>
            <person name="Napoli C."/>
            <person name="Obornik M."/>
            <person name="Parker M.S."/>
            <person name="Petit J.L."/>
            <person name="Porcel B.M."/>
            <person name="Poulsen N."/>
            <person name="Robison M."/>
            <person name="Rychlewski L."/>
            <person name="Rynearson T.A."/>
            <person name="Schmutz J."/>
            <person name="Shapiro H."/>
            <person name="Siaut M."/>
            <person name="Stanley M."/>
            <person name="Sussman M.R."/>
            <person name="Taylor A.R."/>
            <person name="Vardi A."/>
            <person name="von Dassow P."/>
            <person name="Vyverman W."/>
            <person name="Willis A."/>
            <person name="Wyrwicz L.S."/>
            <person name="Rokhsar D.S."/>
            <person name="Weissenbach J."/>
            <person name="Armbrust E.V."/>
            <person name="Green B.R."/>
            <person name="Van de Peer Y."/>
            <person name="Grigoriev I.V."/>
        </authorList>
    </citation>
    <scope>NUCLEOTIDE SEQUENCE [LARGE SCALE GENOMIC DNA]</scope>
    <source>
        <strain evidence="3 4">CCAP 1055/1</strain>
    </source>
</reference>
<dbReference type="RefSeq" id="XP_002181712.1">
    <property type="nucleotide sequence ID" value="XM_002181676.1"/>
</dbReference>
<dbReference type="EMBL" id="CM000615">
    <property type="protein sequence ID" value="EEC46926.1"/>
    <property type="molecule type" value="Genomic_DNA"/>
</dbReference>
<accession>B7G319</accession>
<dbReference type="OrthoDB" id="46853at2759"/>
<protein>
    <submittedName>
        <fullName evidence="3">Uncharacterized protein</fullName>
    </submittedName>
</protein>
<evidence type="ECO:0000256" key="1">
    <source>
        <dbReference type="SAM" id="MobiDB-lite"/>
    </source>
</evidence>
<proteinExistence type="predicted"/>
<gene>
    <name evidence="3" type="ORF">PHATRDRAFT_47348</name>
</gene>
<evidence type="ECO:0000256" key="2">
    <source>
        <dbReference type="SAM" id="SignalP"/>
    </source>
</evidence>
<dbReference type="PaxDb" id="2850-Phatr47348"/>
<dbReference type="KEGG" id="pti:PHATRDRAFT_47348"/>
<evidence type="ECO:0000313" key="4">
    <source>
        <dbReference type="Proteomes" id="UP000000759"/>
    </source>
</evidence>
<keyword evidence="2" id="KW-0732">Signal</keyword>
<dbReference type="Proteomes" id="UP000000759">
    <property type="component" value="Chromosome 13"/>
</dbReference>
<feature type="compositionally biased region" description="Basic and acidic residues" evidence="1">
    <location>
        <begin position="52"/>
        <end position="63"/>
    </location>
</feature>
<dbReference type="HOGENOM" id="CLU_938396_0_0_1"/>
<dbReference type="GeneID" id="7202404"/>